<keyword evidence="6" id="KW-1185">Reference proteome</keyword>
<dbReference type="PATRIC" id="fig|277988.4.peg.1123"/>
<reference evidence="1 6" key="2">
    <citation type="submission" date="2016-04" db="EMBL/GenBank/DDBJ databases">
        <title>Complete genome sequence of Thermococcus thioreducens type strain OGL-20P.</title>
        <authorList>
            <person name="Oger P.M."/>
        </authorList>
    </citation>
    <scope>NUCLEOTIDE SEQUENCE [LARGE SCALE GENOMIC DNA]</scope>
    <source>
        <strain evidence="1 6">OGL-20P</strain>
    </source>
</reference>
<dbReference type="Proteomes" id="UP000051862">
    <property type="component" value="Unassembled WGS sequence"/>
</dbReference>
<reference evidence="2 4" key="1">
    <citation type="submission" date="2015-08" db="EMBL/GenBank/DDBJ databases">
        <title>Thermococcus thioreducens DSM 14981 genome sequencing.</title>
        <authorList>
            <person name="Hong S.-J."/>
            <person name="Kim M.-C."/>
            <person name="Shin J.-H."/>
        </authorList>
    </citation>
    <scope>NUCLEOTIDE SEQUENCE [LARGE SCALE GENOMIC DNA]</scope>
    <source>
        <strain evidence="2 4">DSM 14981</strain>
    </source>
</reference>
<gene>
    <name evidence="1" type="ORF">A3L14_06875</name>
    <name evidence="2" type="ORF">AMR53_05365</name>
    <name evidence="3" type="ORF">SAMN05216170_0572</name>
</gene>
<dbReference type="STRING" id="277988.SAMN05216170_0572"/>
<organism evidence="2 4">
    <name type="scientific">Thermococcus thioreducens</name>
    <dbReference type="NCBI Taxonomy" id="277988"/>
    <lineage>
        <taxon>Archaea</taxon>
        <taxon>Methanobacteriati</taxon>
        <taxon>Methanobacteriota</taxon>
        <taxon>Thermococci</taxon>
        <taxon>Thermococcales</taxon>
        <taxon>Thermococcaceae</taxon>
        <taxon>Thermococcus</taxon>
    </lineage>
</organism>
<protein>
    <submittedName>
        <fullName evidence="2">Uncharacterized protein</fullName>
    </submittedName>
</protein>
<dbReference type="EMBL" id="LIXN01000008">
    <property type="protein sequence ID" value="KQH82381.1"/>
    <property type="molecule type" value="Genomic_DNA"/>
</dbReference>
<dbReference type="Proteomes" id="UP000250136">
    <property type="component" value="Chromosome"/>
</dbReference>
<dbReference type="RefSeq" id="WP_055429275.1">
    <property type="nucleotide sequence ID" value="NZ_CP015105.1"/>
</dbReference>
<proteinExistence type="predicted"/>
<dbReference type="EMBL" id="CP015105">
    <property type="protein sequence ID" value="ASJ12626.1"/>
    <property type="molecule type" value="Genomic_DNA"/>
</dbReference>
<reference evidence="3" key="4">
    <citation type="submission" date="2016-10" db="EMBL/GenBank/DDBJ databases">
        <authorList>
            <person name="de Groot N.N."/>
        </authorList>
    </citation>
    <scope>NUCLEOTIDE SEQUENCE [LARGE SCALE GENOMIC DNA]</scope>
    <source>
        <strain evidence="3">OGL-20</strain>
    </source>
</reference>
<reference evidence="5" key="3">
    <citation type="submission" date="2016-10" db="EMBL/GenBank/DDBJ databases">
        <authorList>
            <person name="Varghese N."/>
            <person name="Submissions S."/>
        </authorList>
    </citation>
    <scope>NUCLEOTIDE SEQUENCE [LARGE SCALE GENOMIC DNA]</scope>
    <source>
        <strain evidence="5">OGL-20</strain>
    </source>
</reference>
<evidence type="ECO:0000313" key="3">
    <source>
        <dbReference type="EMBL" id="SEV87648.1"/>
    </source>
</evidence>
<dbReference type="Proteomes" id="UP000182125">
    <property type="component" value="Unassembled WGS sequence"/>
</dbReference>
<evidence type="ECO:0000313" key="6">
    <source>
        <dbReference type="Proteomes" id="UP000250136"/>
    </source>
</evidence>
<dbReference type="GeneID" id="33334132"/>
<evidence type="ECO:0000313" key="5">
    <source>
        <dbReference type="Proteomes" id="UP000182125"/>
    </source>
</evidence>
<name>A0A0Q2QQW8_9EURY</name>
<evidence type="ECO:0000313" key="1">
    <source>
        <dbReference type="EMBL" id="ASJ12626.1"/>
    </source>
</evidence>
<dbReference type="AlphaFoldDB" id="A0A0Q2QQW8"/>
<accession>A0A0Q2QQW8</accession>
<sequence length="77" mass="8726">MELNPTVETLAPIRKHLKKVNEDFLAIVKPQEETIAKVYPGMIKRLLGLALGKAVEKEWVGITHRHEVMRLKISGVL</sequence>
<dbReference type="KEGG" id="ttd:A3L14_06875"/>
<dbReference type="EMBL" id="FOIW01000001">
    <property type="protein sequence ID" value="SEV87648.1"/>
    <property type="molecule type" value="Genomic_DNA"/>
</dbReference>
<evidence type="ECO:0000313" key="2">
    <source>
        <dbReference type="EMBL" id="KQH82381.1"/>
    </source>
</evidence>
<evidence type="ECO:0000313" key="4">
    <source>
        <dbReference type="Proteomes" id="UP000051862"/>
    </source>
</evidence>